<accession>A0ABQ8SSU8</accession>
<proteinExistence type="predicted"/>
<comment type="caution">
    <text evidence="2">The sequence shown here is derived from an EMBL/GenBank/DDBJ whole genome shotgun (WGS) entry which is preliminary data.</text>
</comment>
<gene>
    <name evidence="2" type="ORF">ANN_17398</name>
</gene>
<protein>
    <submittedName>
        <fullName evidence="2">Uncharacterized protein</fullName>
    </submittedName>
</protein>
<evidence type="ECO:0000256" key="1">
    <source>
        <dbReference type="SAM" id="MobiDB-lite"/>
    </source>
</evidence>
<dbReference type="Proteomes" id="UP001148838">
    <property type="component" value="Unassembled WGS sequence"/>
</dbReference>
<reference evidence="2 3" key="1">
    <citation type="journal article" date="2022" name="Allergy">
        <title>Genome assembly and annotation of Periplaneta americana reveal a comprehensive cockroach allergen profile.</title>
        <authorList>
            <person name="Wang L."/>
            <person name="Xiong Q."/>
            <person name="Saelim N."/>
            <person name="Wang L."/>
            <person name="Nong W."/>
            <person name="Wan A.T."/>
            <person name="Shi M."/>
            <person name="Liu X."/>
            <person name="Cao Q."/>
            <person name="Hui J.H.L."/>
            <person name="Sookrung N."/>
            <person name="Leung T.F."/>
            <person name="Tungtrongchitr A."/>
            <person name="Tsui S.K.W."/>
        </authorList>
    </citation>
    <scope>NUCLEOTIDE SEQUENCE [LARGE SCALE GENOMIC DNA]</scope>
    <source>
        <strain evidence="2">PWHHKU_190912</strain>
    </source>
</reference>
<keyword evidence="3" id="KW-1185">Reference proteome</keyword>
<name>A0ABQ8SSU8_PERAM</name>
<sequence>MSTGSTAPPKHSKWEFFQRLQFLEMVSKERNTASNVDSDSAVASTSANQQPENSEGCPNEASQLPKPLSPRKK</sequence>
<evidence type="ECO:0000313" key="3">
    <source>
        <dbReference type="Proteomes" id="UP001148838"/>
    </source>
</evidence>
<feature type="compositionally biased region" description="Low complexity" evidence="1">
    <location>
        <begin position="32"/>
        <end position="48"/>
    </location>
</feature>
<feature type="region of interest" description="Disordered" evidence="1">
    <location>
        <begin position="30"/>
        <end position="73"/>
    </location>
</feature>
<evidence type="ECO:0000313" key="2">
    <source>
        <dbReference type="EMBL" id="KAJ4437261.1"/>
    </source>
</evidence>
<organism evidence="2 3">
    <name type="scientific">Periplaneta americana</name>
    <name type="common">American cockroach</name>
    <name type="synonym">Blatta americana</name>
    <dbReference type="NCBI Taxonomy" id="6978"/>
    <lineage>
        <taxon>Eukaryota</taxon>
        <taxon>Metazoa</taxon>
        <taxon>Ecdysozoa</taxon>
        <taxon>Arthropoda</taxon>
        <taxon>Hexapoda</taxon>
        <taxon>Insecta</taxon>
        <taxon>Pterygota</taxon>
        <taxon>Neoptera</taxon>
        <taxon>Polyneoptera</taxon>
        <taxon>Dictyoptera</taxon>
        <taxon>Blattodea</taxon>
        <taxon>Blattoidea</taxon>
        <taxon>Blattidae</taxon>
        <taxon>Blattinae</taxon>
        <taxon>Periplaneta</taxon>
    </lineage>
</organism>
<dbReference type="EMBL" id="JAJSOF020000021">
    <property type="protein sequence ID" value="KAJ4437261.1"/>
    <property type="molecule type" value="Genomic_DNA"/>
</dbReference>